<dbReference type="AlphaFoldDB" id="A0AAE1EHB9"/>
<protein>
    <submittedName>
        <fullName evidence="2">Uncharacterized protein</fullName>
    </submittedName>
</protein>
<dbReference type="Proteomes" id="UP001286313">
    <property type="component" value="Unassembled WGS sequence"/>
</dbReference>
<gene>
    <name evidence="2" type="ORF">Pcinc_043981</name>
</gene>
<comment type="caution">
    <text evidence="2">The sequence shown here is derived from an EMBL/GenBank/DDBJ whole genome shotgun (WGS) entry which is preliminary data.</text>
</comment>
<feature type="non-terminal residue" evidence="2">
    <location>
        <position position="48"/>
    </location>
</feature>
<evidence type="ECO:0000256" key="1">
    <source>
        <dbReference type="SAM" id="MobiDB-lite"/>
    </source>
</evidence>
<sequence>MEGKWCGRGTKENVRRQKKQIGGEGGGLMRRIVGVGAGSRKEEGSRNM</sequence>
<dbReference type="EMBL" id="JAWQEG010009034">
    <property type="protein sequence ID" value="KAK3849251.1"/>
    <property type="molecule type" value="Genomic_DNA"/>
</dbReference>
<feature type="compositionally biased region" description="Basic and acidic residues" evidence="1">
    <location>
        <begin position="39"/>
        <end position="48"/>
    </location>
</feature>
<reference evidence="2" key="1">
    <citation type="submission" date="2023-10" db="EMBL/GenBank/DDBJ databases">
        <title>Genome assemblies of two species of porcelain crab, Petrolisthes cinctipes and Petrolisthes manimaculis (Anomura: Porcellanidae).</title>
        <authorList>
            <person name="Angst P."/>
        </authorList>
    </citation>
    <scope>NUCLEOTIDE SEQUENCE</scope>
    <source>
        <strain evidence="2">PB745_01</strain>
        <tissue evidence="2">Gill</tissue>
    </source>
</reference>
<feature type="compositionally biased region" description="Basic and acidic residues" evidence="1">
    <location>
        <begin position="1"/>
        <end position="15"/>
    </location>
</feature>
<feature type="region of interest" description="Disordered" evidence="1">
    <location>
        <begin position="1"/>
        <end position="48"/>
    </location>
</feature>
<keyword evidence="3" id="KW-1185">Reference proteome</keyword>
<accession>A0AAE1EHB9</accession>
<proteinExistence type="predicted"/>
<name>A0AAE1EHB9_PETCI</name>
<evidence type="ECO:0000313" key="3">
    <source>
        <dbReference type="Proteomes" id="UP001286313"/>
    </source>
</evidence>
<organism evidence="2 3">
    <name type="scientific">Petrolisthes cinctipes</name>
    <name type="common">Flat porcelain crab</name>
    <dbReference type="NCBI Taxonomy" id="88211"/>
    <lineage>
        <taxon>Eukaryota</taxon>
        <taxon>Metazoa</taxon>
        <taxon>Ecdysozoa</taxon>
        <taxon>Arthropoda</taxon>
        <taxon>Crustacea</taxon>
        <taxon>Multicrustacea</taxon>
        <taxon>Malacostraca</taxon>
        <taxon>Eumalacostraca</taxon>
        <taxon>Eucarida</taxon>
        <taxon>Decapoda</taxon>
        <taxon>Pleocyemata</taxon>
        <taxon>Anomura</taxon>
        <taxon>Galatheoidea</taxon>
        <taxon>Porcellanidae</taxon>
        <taxon>Petrolisthes</taxon>
    </lineage>
</organism>
<evidence type="ECO:0000313" key="2">
    <source>
        <dbReference type="EMBL" id="KAK3849251.1"/>
    </source>
</evidence>